<evidence type="ECO:0000259" key="3">
    <source>
        <dbReference type="Pfam" id="PF01551"/>
    </source>
</evidence>
<keyword evidence="5" id="KW-0378">Hydrolase</keyword>
<sequence>MNTPRMRPAGGRLAWSLRTLATGSDLTLPGDLTAEECGCAPTPAESRAFRAGVSRRTLLTAGTLSAAAVLVAGPLLPAAFAATYPSWEDVQAAKANEATKAAEVQRIQGLIQSLTGEVARTRTAAEQAAGAFYTAQQEYFDASIRADTLQSQADLEAQNATDAANKAGRIAAQLYRDGGDTTSLELFLSGSAATADDLLSRLGVMDKLLERNQAVYAAALTARDAAQSLTDQAVVARDERDRLQQVAEQKMLESQQAADAAQAALDAQTLHLGELQAQLAALEDTTAKTIADYQAGVEAARIAEEQRRAAERAEAERLAASGGAGGGVVSSGWARPTSGHRTSGFGPRSSQCGNGYCSTSYHYGVDLSGGCGAGIYAAAAGTVVYAGYNGGYGNYIKIDHGGGIGTGYAHIRPGGFYVGYGQRVNAGDLIGSEGNTGNAFGCNLHFEAYVNGSPVNPIPFLADRGVSI</sequence>
<accession>A0A0F0M123</accession>
<keyword evidence="6" id="KW-1185">Reference proteome</keyword>
<proteinExistence type="predicted"/>
<feature type="region of interest" description="Disordered" evidence="2">
    <location>
        <begin position="321"/>
        <end position="350"/>
    </location>
</feature>
<dbReference type="Proteomes" id="UP000257479">
    <property type="component" value="Unassembled WGS sequence"/>
</dbReference>
<dbReference type="Gene3D" id="2.70.70.10">
    <property type="entry name" value="Glucose Permease (Domain IIA)"/>
    <property type="match status" value="1"/>
</dbReference>
<reference evidence="4 7" key="2">
    <citation type="journal article" date="2018" name="Nat. Biotechnol.">
        <title>A standardized bacterial taxonomy based on genome phylogeny substantially revises the tree of life.</title>
        <authorList>
            <person name="Parks D.H."/>
            <person name="Chuvochina M."/>
            <person name="Waite D.W."/>
            <person name="Rinke C."/>
            <person name="Skarshewski A."/>
            <person name="Chaumeil P.A."/>
            <person name="Hugenholtz P."/>
        </authorList>
    </citation>
    <scope>NUCLEOTIDE SEQUENCE [LARGE SCALE GENOMIC DNA]</scope>
    <source>
        <strain evidence="4">UBA9152</strain>
    </source>
</reference>
<dbReference type="SUPFAM" id="SSF51261">
    <property type="entry name" value="Duplicated hybrid motif"/>
    <property type="match status" value="1"/>
</dbReference>
<dbReference type="Proteomes" id="UP000033451">
    <property type="component" value="Unassembled WGS sequence"/>
</dbReference>
<dbReference type="InterPro" id="IPR050570">
    <property type="entry name" value="Cell_wall_metabolism_enzyme"/>
</dbReference>
<dbReference type="Pfam" id="PF01551">
    <property type="entry name" value="Peptidase_M23"/>
    <property type="match status" value="1"/>
</dbReference>
<name>A0A0F0M123_9MICO</name>
<dbReference type="EMBL" id="JYIY01000066">
    <property type="protein sequence ID" value="KJL37336.1"/>
    <property type="molecule type" value="Genomic_DNA"/>
</dbReference>
<evidence type="ECO:0000256" key="1">
    <source>
        <dbReference type="SAM" id="Coils"/>
    </source>
</evidence>
<gene>
    <name evidence="5" type="primary">mepM_5</name>
    <name evidence="4" type="ORF">DCP95_03405</name>
    <name evidence="5" type="ORF">RR49_00920</name>
</gene>
<dbReference type="EMBL" id="DMNG01000058">
    <property type="protein sequence ID" value="HAN23601.1"/>
    <property type="molecule type" value="Genomic_DNA"/>
</dbReference>
<dbReference type="InterPro" id="IPR011055">
    <property type="entry name" value="Dup_hybrid_motif"/>
</dbReference>
<reference evidence="5 6" key="1">
    <citation type="submission" date="2015-02" db="EMBL/GenBank/DDBJ databases">
        <title>Draft genome sequences of ten Microbacterium spp. with emphasis on heavy metal contaminated environments.</title>
        <authorList>
            <person name="Corretto E."/>
        </authorList>
    </citation>
    <scope>NUCLEOTIDE SEQUENCE [LARGE SCALE GENOMIC DNA]</scope>
    <source>
        <strain evidence="5 6">DSM 18659</strain>
    </source>
</reference>
<feature type="coiled-coil region" evidence="1">
    <location>
        <begin position="226"/>
        <end position="285"/>
    </location>
</feature>
<dbReference type="CDD" id="cd12797">
    <property type="entry name" value="M23_peptidase"/>
    <property type="match status" value="1"/>
</dbReference>
<keyword evidence="1" id="KW-0175">Coiled coil</keyword>
<comment type="caution">
    <text evidence="5">The sequence shown here is derived from an EMBL/GenBank/DDBJ whole genome shotgun (WGS) entry which is preliminary data.</text>
</comment>
<dbReference type="RefSeq" id="WP_048809230.1">
    <property type="nucleotide sequence ID" value="NZ_JYIY01000066.1"/>
</dbReference>
<dbReference type="GO" id="GO:0004222">
    <property type="term" value="F:metalloendopeptidase activity"/>
    <property type="evidence" value="ECO:0007669"/>
    <property type="project" value="TreeGrafter"/>
</dbReference>
<organism evidence="5 6">
    <name type="scientific">Microbacterium ginsengisoli</name>
    <dbReference type="NCBI Taxonomy" id="400772"/>
    <lineage>
        <taxon>Bacteria</taxon>
        <taxon>Bacillati</taxon>
        <taxon>Actinomycetota</taxon>
        <taxon>Actinomycetes</taxon>
        <taxon>Micrococcales</taxon>
        <taxon>Microbacteriaceae</taxon>
        <taxon>Microbacterium</taxon>
    </lineage>
</organism>
<evidence type="ECO:0000313" key="4">
    <source>
        <dbReference type="EMBL" id="HAN23601.1"/>
    </source>
</evidence>
<protein>
    <submittedName>
        <fullName evidence="5">Murein DD-endopeptidase MepM</fullName>
        <ecNumber evidence="5">3.4.24.-</ecNumber>
    </submittedName>
    <submittedName>
        <fullName evidence="4">Peptidase M23</fullName>
    </submittedName>
</protein>
<evidence type="ECO:0000313" key="5">
    <source>
        <dbReference type="EMBL" id="KJL37336.1"/>
    </source>
</evidence>
<dbReference type="PATRIC" id="fig|400772.4.peg.945"/>
<dbReference type="AlphaFoldDB" id="A0A0F0M123"/>
<evidence type="ECO:0000256" key="2">
    <source>
        <dbReference type="SAM" id="MobiDB-lite"/>
    </source>
</evidence>
<dbReference type="STRING" id="400772.RR49_00920"/>
<dbReference type="InterPro" id="IPR016047">
    <property type="entry name" value="M23ase_b-sheet_dom"/>
</dbReference>
<dbReference type="PANTHER" id="PTHR21666:SF270">
    <property type="entry name" value="MUREIN HYDROLASE ACTIVATOR ENVC"/>
    <property type="match status" value="1"/>
</dbReference>
<feature type="domain" description="M23ase beta-sheet core" evidence="3">
    <location>
        <begin position="361"/>
        <end position="457"/>
    </location>
</feature>
<dbReference type="PANTHER" id="PTHR21666">
    <property type="entry name" value="PEPTIDASE-RELATED"/>
    <property type="match status" value="1"/>
</dbReference>
<evidence type="ECO:0000313" key="6">
    <source>
        <dbReference type="Proteomes" id="UP000033451"/>
    </source>
</evidence>
<dbReference type="InterPro" id="IPR006311">
    <property type="entry name" value="TAT_signal"/>
</dbReference>
<evidence type="ECO:0000313" key="7">
    <source>
        <dbReference type="Proteomes" id="UP000257479"/>
    </source>
</evidence>
<dbReference type="OrthoDB" id="1099523at2"/>
<dbReference type="PROSITE" id="PS51318">
    <property type="entry name" value="TAT"/>
    <property type="match status" value="1"/>
</dbReference>
<dbReference type="EC" id="3.4.24.-" evidence="5"/>